<dbReference type="InterPro" id="IPR015928">
    <property type="entry name" value="Aconitase/3IPM_dehydase_swvl"/>
</dbReference>
<dbReference type="Proteomes" id="UP000092213">
    <property type="component" value="Chromosome"/>
</dbReference>
<evidence type="ECO:0000256" key="10">
    <source>
        <dbReference type="HAMAP-Rule" id="MF_01031"/>
    </source>
</evidence>
<evidence type="ECO:0000256" key="5">
    <source>
        <dbReference type="ARBA" id="ARBA00011271"/>
    </source>
</evidence>
<evidence type="ECO:0000313" key="13">
    <source>
        <dbReference type="EMBL" id="ANN73966.1"/>
    </source>
</evidence>
<evidence type="ECO:0000259" key="11">
    <source>
        <dbReference type="Pfam" id="PF00694"/>
    </source>
</evidence>
<evidence type="ECO:0000256" key="9">
    <source>
        <dbReference type="ARBA" id="ARBA00023304"/>
    </source>
</evidence>
<dbReference type="FunFam" id="3.20.19.10:FF:000003">
    <property type="entry name" value="3-isopropylmalate dehydratase small subunit"/>
    <property type="match status" value="1"/>
</dbReference>
<dbReference type="EMBL" id="CP016170">
    <property type="protein sequence ID" value="ANN68823.1"/>
    <property type="molecule type" value="Genomic_DNA"/>
</dbReference>
<dbReference type="CDD" id="cd01577">
    <property type="entry name" value="IPMI_Swivel"/>
    <property type="match status" value="1"/>
</dbReference>
<dbReference type="PANTHER" id="PTHR43345:SF5">
    <property type="entry name" value="3-ISOPROPYLMALATE DEHYDRATASE SMALL SUBUNIT"/>
    <property type="match status" value="1"/>
</dbReference>
<sequence>MEAFQRLDAVALPVPRANVDTDQIVPARYLQKPRSDDFGAYLFRDLRFAKDGSENPQFILNQAPYRPARIVVAQRNFGCGSSREHAVWALYDYGVRAVIAPSFGDIFFSNSLKNGLLPIVLPEDTVASLLQAVQAAPGSRIGVDLVSQTVTAPDGSQHAFQVDPFSKKCLLEGMDELDYTLTLGERIAEFERRHDASAA</sequence>
<dbReference type="STRING" id="463025.BAU08_23775"/>
<dbReference type="InterPro" id="IPR004431">
    <property type="entry name" value="3-IsopropMal_deHydase_ssu"/>
</dbReference>
<dbReference type="InterPro" id="IPR050075">
    <property type="entry name" value="LeuD"/>
</dbReference>
<keyword evidence="9 10" id="KW-0100">Branched-chain amino acid biosynthesis</keyword>
<dbReference type="NCBIfam" id="TIGR00171">
    <property type="entry name" value="leuD"/>
    <property type="match status" value="1"/>
</dbReference>
<dbReference type="GO" id="GO:0003861">
    <property type="term" value="F:3-isopropylmalate dehydratase activity"/>
    <property type="evidence" value="ECO:0007669"/>
    <property type="project" value="UniProtKB-UniRule"/>
</dbReference>
<dbReference type="RefSeq" id="WP_066356197.1">
    <property type="nucleotide sequence ID" value="NZ_CBCSFJ010000004.1"/>
</dbReference>
<organism evidence="13 15">
    <name type="scientific">Bordetella bronchialis</name>
    <dbReference type="NCBI Taxonomy" id="463025"/>
    <lineage>
        <taxon>Bacteria</taxon>
        <taxon>Pseudomonadati</taxon>
        <taxon>Pseudomonadota</taxon>
        <taxon>Betaproteobacteria</taxon>
        <taxon>Burkholderiales</taxon>
        <taxon>Alcaligenaceae</taxon>
        <taxon>Bordetella</taxon>
    </lineage>
</organism>
<dbReference type="Proteomes" id="UP000091897">
    <property type="component" value="Chromosome"/>
</dbReference>
<comment type="pathway">
    <text evidence="3 10">Amino-acid biosynthesis; L-leucine biosynthesis; L-leucine from 3-methyl-2-oxobutanoate: step 2/4.</text>
</comment>
<evidence type="ECO:0000313" key="14">
    <source>
        <dbReference type="Proteomes" id="UP000091897"/>
    </source>
</evidence>
<comment type="function">
    <text evidence="2 10">Catalyzes the isomerization between 2-isopropylmalate and 3-isopropylmalate, via the formation of 2-isopropylmaleate.</text>
</comment>
<evidence type="ECO:0000256" key="8">
    <source>
        <dbReference type="ARBA" id="ARBA00023239"/>
    </source>
</evidence>
<dbReference type="EMBL" id="CP016171">
    <property type="protein sequence ID" value="ANN73966.1"/>
    <property type="molecule type" value="Genomic_DNA"/>
</dbReference>
<dbReference type="EC" id="4.2.1.33" evidence="10"/>
<comment type="subunit">
    <text evidence="5 10">Heterodimer of LeuC and LeuD.</text>
</comment>
<feature type="domain" description="Aconitase A/isopropylmalate dehydratase small subunit swivel" evidence="11">
    <location>
        <begin position="1"/>
        <end position="123"/>
    </location>
</feature>
<evidence type="ECO:0000256" key="3">
    <source>
        <dbReference type="ARBA" id="ARBA00004729"/>
    </source>
</evidence>
<dbReference type="OrthoDB" id="9777465at2"/>
<dbReference type="NCBIfam" id="NF002458">
    <property type="entry name" value="PRK01641.1"/>
    <property type="match status" value="1"/>
</dbReference>
<evidence type="ECO:0000256" key="4">
    <source>
        <dbReference type="ARBA" id="ARBA00009845"/>
    </source>
</evidence>
<gene>
    <name evidence="10" type="primary">leuD</name>
    <name evidence="12" type="ORF">BAU06_23225</name>
    <name evidence="13" type="ORF">BAU08_23775</name>
</gene>
<evidence type="ECO:0000256" key="6">
    <source>
        <dbReference type="ARBA" id="ARBA00022430"/>
    </source>
</evidence>
<dbReference type="KEGG" id="bbro:BAU06_23225"/>
<dbReference type="AlphaFoldDB" id="A0A193FNH8"/>
<evidence type="ECO:0000256" key="7">
    <source>
        <dbReference type="ARBA" id="ARBA00022605"/>
    </source>
</evidence>
<evidence type="ECO:0000256" key="2">
    <source>
        <dbReference type="ARBA" id="ARBA00002695"/>
    </source>
</evidence>
<comment type="similarity">
    <text evidence="4 10">Belongs to the LeuD family. LeuD type 1 subfamily.</text>
</comment>
<name>A0A193FNH8_9BORD</name>
<proteinExistence type="inferred from homology"/>
<keyword evidence="7 10" id="KW-0028">Amino-acid biosynthesis</keyword>
<evidence type="ECO:0000313" key="15">
    <source>
        <dbReference type="Proteomes" id="UP000092213"/>
    </source>
</evidence>
<dbReference type="Gene3D" id="3.20.19.10">
    <property type="entry name" value="Aconitase, domain 4"/>
    <property type="match status" value="1"/>
</dbReference>
<dbReference type="InterPro" id="IPR000573">
    <property type="entry name" value="AconitaseA/IPMdHydase_ssu_swvl"/>
</dbReference>
<reference evidence="14 15" key="1">
    <citation type="submission" date="2016-06" db="EMBL/GenBank/DDBJ databases">
        <title>Complete genome sequences of Bordetella bronchialis and Bordetella flabilis.</title>
        <authorList>
            <person name="LiPuma J.J."/>
            <person name="Spilker T."/>
        </authorList>
    </citation>
    <scope>NUCLEOTIDE SEQUENCE [LARGE SCALE GENOMIC DNA]</scope>
    <source>
        <strain evidence="13 15">AU17976</strain>
        <strain evidence="12 14">AU3182</strain>
    </source>
</reference>
<dbReference type="GO" id="GO:0009098">
    <property type="term" value="P:L-leucine biosynthetic process"/>
    <property type="evidence" value="ECO:0007669"/>
    <property type="project" value="UniProtKB-UniRule"/>
</dbReference>
<protein>
    <recommendedName>
        <fullName evidence="10">3-isopropylmalate dehydratase small subunit</fullName>
        <ecNumber evidence="10">4.2.1.33</ecNumber>
    </recommendedName>
    <alternativeName>
        <fullName evidence="10">Alpha-IPM isomerase</fullName>
        <shortName evidence="10">IPMI</shortName>
    </alternativeName>
    <alternativeName>
        <fullName evidence="10">Isopropylmalate isomerase</fullName>
    </alternativeName>
</protein>
<dbReference type="Pfam" id="PF00694">
    <property type="entry name" value="Aconitase_C"/>
    <property type="match status" value="1"/>
</dbReference>
<dbReference type="SUPFAM" id="SSF52016">
    <property type="entry name" value="LeuD/IlvD-like"/>
    <property type="match status" value="1"/>
</dbReference>
<dbReference type="InterPro" id="IPR033940">
    <property type="entry name" value="IPMI_Swivel"/>
</dbReference>
<keyword evidence="8 10" id="KW-0456">Lyase</keyword>
<dbReference type="HAMAP" id="MF_01031">
    <property type="entry name" value="LeuD_type1"/>
    <property type="match status" value="1"/>
</dbReference>
<dbReference type="UniPathway" id="UPA00048">
    <property type="reaction ID" value="UER00071"/>
</dbReference>
<keyword evidence="14" id="KW-1185">Reference proteome</keyword>
<accession>A0A193FNH8</accession>
<evidence type="ECO:0000313" key="12">
    <source>
        <dbReference type="EMBL" id="ANN68823.1"/>
    </source>
</evidence>
<comment type="catalytic activity">
    <reaction evidence="1 10">
        <text>(2R,3S)-3-isopropylmalate = (2S)-2-isopropylmalate</text>
        <dbReference type="Rhea" id="RHEA:32287"/>
        <dbReference type="ChEBI" id="CHEBI:1178"/>
        <dbReference type="ChEBI" id="CHEBI:35121"/>
        <dbReference type="EC" id="4.2.1.33"/>
    </reaction>
</comment>
<dbReference type="GO" id="GO:0009316">
    <property type="term" value="C:3-isopropylmalate dehydratase complex"/>
    <property type="evidence" value="ECO:0007669"/>
    <property type="project" value="InterPro"/>
</dbReference>
<evidence type="ECO:0000256" key="1">
    <source>
        <dbReference type="ARBA" id="ARBA00000491"/>
    </source>
</evidence>
<keyword evidence="6 10" id="KW-0432">Leucine biosynthesis</keyword>
<dbReference type="PANTHER" id="PTHR43345">
    <property type="entry name" value="3-ISOPROPYLMALATE DEHYDRATASE SMALL SUBUNIT 2-RELATED-RELATED"/>
    <property type="match status" value="1"/>
</dbReference>